<dbReference type="EMBL" id="AVOT02002777">
    <property type="protein sequence ID" value="MBW0471481.1"/>
    <property type="molecule type" value="Genomic_DNA"/>
</dbReference>
<accession>A0A9Q3BSE8</accession>
<dbReference type="Proteomes" id="UP000765509">
    <property type="component" value="Unassembled WGS sequence"/>
</dbReference>
<evidence type="ECO:0000313" key="1">
    <source>
        <dbReference type="EMBL" id="MBW0471481.1"/>
    </source>
</evidence>
<proteinExistence type="predicted"/>
<gene>
    <name evidence="1" type="ORF">O181_011196</name>
</gene>
<comment type="caution">
    <text evidence="1">The sequence shown here is derived from an EMBL/GenBank/DDBJ whole genome shotgun (WGS) entry which is preliminary data.</text>
</comment>
<keyword evidence="2" id="KW-1185">Reference proteome</keyword>
<evidence type="ECO:0000313" key="2">
    <source>
        <dbReference type="Proteomes" id="UP000765509"/>
    </source>
</evidence>
<name>A0A9Q3BSE8_9BASI</name>
<dbReference type="AlphaFoldDB" id="A0A9Q3BSE8"/>
<sequence>MSEGTCGVKRMALSGRSSQFLRAQLLMLLQAILIQRDVARWTNFRGSIPVGGRPIYSSSAVPILRINTEGVLKRIIRITNSLPDPDFEGSDELDGEEVEVVNNPVGHQSSTCPSQPPAT</sequence>
<protein>
    <submittedName>
        <fullName evidence="1">Uncharacterized protein</fullName>
    </submittedName>
</protein>
<organism evidence="1 2">
    <name type="scientific">Austropuccinia psidii MF-1</name>
    <dbReference type="NCBI Taxonomy" id="1389203"/>
    <lineage>
        <taxon>Eukaryota</taxon>
        <taxon>Fungi</taxon>
        <taxon>Dikarya</taxon>
        <taxon>Basidiomycota</taxon>
        <taxon>Pucciniomycotina</taxon>
        <taxon>Pucciniomycetes</taxon>
        <taxon>Pucciniales</taxon>
        <taxon>Sphaerophragmiaceae</taxon>
        <taxon>Austropuccinia</taxon>
    </lineage>
</organism>
<reference evidence="1" key="1">
    <citation type="submission" date="2021-03" db="EMBL/GenBank/DDBJ databases">
        <title>Draft genome sequence of rust myrtle Austropuccinia psidii MF-1, a brazilian biotype.</title>
        <authorList>
            <person name="Quecine M.C."/>
            <person name="Pachon D.M.R."/>
            <person name="Bonatelli M.L."/>
            <person name="Correr F.H."/>
            <person name="Franceschini L.M."/>
            <person name="Leite T.F."/>
            <person name="Margarido G.R.A."/>
            <person name="Almeida C.A."/>
            <person name="Ferrarezi J.A."/>
            <person name="Labate C.A."/>
        </authorList>
    </citation>
    <scope>NUCLEOTIDE SEQUENCE</scope>
    <source>
        <strain evidence="1">MF-1</strain>
    </source>
</reference>